<dbReference type="OrthoDB" id="8375282at2"/>
<dbReference type="HOGENOM" id="CLU_123830_0_1_11"/>
<dbReference type="Pfam" id="PF12680">
    <property type="entry name" value="SnoaL_2"/>
    <property type="match status" value="1"/>
</dbReference>
<dbReference type="AlphaFoldDB" id="D2SFM4"/>
<sequence length="130" mass="14407">MPHQNESMLRDVYSAAAEADVERLRQLIHPEVVWHVPGRNVLTGDYKGFAEVLGLFGQLAAMTDGTFQSELHDVVANDEHVVGLHTERGQRSGCSLEARLALVGHVRDGRLSEVWEGHLDAEAFDSFWSG</sequence>
<dbReference type="RefSeq" id="WP_012948215.1">
    <property type="nucleotide sequence ID" value="NC_013757.1"/>
</dbReference>
<reference evidence="3" key="2">
    <citation type="submission" date="2010-01" db="EMBL/GenBank/DDBJ databases">
        <title>The complete genome of Geodermatophilus obscurus DSM 43160.</title>
        <authorList>
            <consortium name="US DOE Joint Genome Institute (JGI-PGF)"/>
            <person name="Lucas S."/>
            <person name="Copeland A."/>
            <person name="Lapidus A."/>
            <person name="Glavina del Rio T."/>
            <person name="Dalin E."/>
            <person name="Tice H."/>
            <person name="Bruce D."/>
            <person name="Goodwin L."/>
            <person name="Pitluck S."/>
            <person name="Kyrpides N."/>
            <person name="Mavromatis K."/>
            <person name="Ivanova N."/>
            <person name="Munk A.C."/>
            <person name="Brettin T."/>
            <person name="Detter J.C."/>
            <person name="Han C."/>
            <person name="Larimer F."/>
            <person name="Land M."/>
            <person name="Hauser L."/>
            <person name="Markowitz V."/>
            <person name="Cheng J.-F."/>
            <person name="Hugenholtz P."/>
            <person name="Woyke T."/>
            <person name="Wu D."/>
            <person name="Jando M."/>
            <person name="Schneider S."/>
            <person name="Klenk H.-P."/>
            <person name="Eisen J.A."/>
        </authorList>
    </citation>
    <scope>NUCLEOTIDE SEQUENCE [LARGE SCALE GENOMIC DNA]</scope>
    <source>
        <strain evidence="3">ATCC 25078 / DSM 43160 / JCM 3152 / KCC A-0152 / KCTC 9177 / NBRC 13315 / NRRL B-3577 / G-20</strain>
    </source>
</reference>
<name>D2SFM4_GEOOG</name>
<organism evidence="2 3">
    <name type="scientific">Geodermatophilus obscurus (strain ATCC 25078 / DSM 43160 / JCM 3152 / CCUG 61914 / KCC A-0152 / KCTC 9177 / NBRC 13315 / NRRL B-3577 / G-20)</name>
    <dbReference type="NCBI Taxonomy" id="526225"/>
    <lineage>
        <taxon>Bacteria</taxon>
        <taxon>Bacillati</taxon>
        <taxon>Actinomycetota</taxon>
        <taxon>Actinomycetes</taxon>
        <taxon>Geodermatophilales</taxon>
        <taxon>Geodermatophilaceae</taxon>
        <taxon>Geodermatophilus</taxon>
    </lineage>
</organism>
<protein>
    <recommendedName>
        <fullName evidence="1">SnoaL-like domain-containing protein</fullName>
    </recommendedName>
</protein>
<dbReference type="InterPro" id="IPR032710">
    <property type="entry name" value="NTF2-like_dom_sf"/>
</dbReference>
<gene>
    <name evidence="2" type="ordered locus">Gobs_2092</name>
</gene>
<proteinExistence type="predicted"/>
<evidence type="ECO:0000313" key="3">
    <source>
        <dbReference type="Proteomes" id="UP000001382"/>
    </source>
</evidence>
<evidence type="ECO:0000259" key="1">
    <source>
        <dbReference type="Pfam" id="PF12680"/>
    </source>
</evidence>
<keyword evidence="3" id="KW-1185">Reference proteome</keyword>
<feature type="domain" description="SnoaL-like" evidence="1">
    <location>
        <begin position="10"/>
        <end position="113"/>
    </location>
</feature>
<dbReference type="Gene3D" id="3.10.450.50">
    <property type="match status" value="1"/>
</dbReference>
<dbReference type="eggNOG" id="COG3631">
    <property type="taxonomic scope" value="Bacteria"/>
</dbReference>
<dbReference type="Proteomes" id="UP000001382">
    <property type="component" value="Chromosome"/>
</dbReference>
<dbReference type="STRING" id="526225.Gobs_2092"/>
<dbReference type="SUPFAM" id="SSF54427">
    <property type="entry name" value="NTF2-like"/>
    <property type="match status" value="1"/>
</dbReference>
<dbReference type="KEGG" id="gob:Gobs_2092"/>
<accession>D2SFM4</accession>
<evidence type="ECO:0000313" key="2">
    <source>
        <dbReference type="EMBL" id="ADB74779.1"/>
    </source>
</evidence>
<dbReference type="InterPro" id="IPR037401">
    <property type="entry name" value="SnoaL-like"/>
</dbReference>
<dbReference type="EMBL" id="CP001867">
    <property type="protein sequence ID" value="ADB74779.1"/>
    <property type="molecule type" value="Genomic_DNA"/>
</dbReference>
<reference evidence="2 3" key="1">
    <citation type="journal article" date="2010" name="Stand. Genomic Sci.">
        <title>Complete genome sequence of Geodermatophilus obscurus type strain (G-20).</title>
        <authorList>
            <person name="Ivanova N."/>
            <person name="Sikorski J."/>
            <person name="Jando M."/>
            <person name="Munk C."/>
            <person name="Lapidus A."/>
            <person name="Glavina Del Rio T."/>
            <person name="Copeland A."/>
            <person name="Tice H."/>
            <person name="Cheng J.-F."/>
            <person name="Lucas S."/>
            <person name="Chen F."/>
            <person name="Nolan M."/>
            <person name="Bruce D."/>
            <person name="Goodwin L."/>
            <person name="Pitluck S."/>
            <person name="Mavromatis K."/>
            <person name="Mikhailova N."/>
            <person name="Pati A."/>
            <person name="Chen A."/>
            <person name="Palaniappan K."/>
            <person name="Land M."/>
            <person name="Hauser L."/>
            <person name="Chang Y.-J."/>
            <person name="Jeffries C.D."/>
            <person name="Meincke L."/>
            <person name="Brettin T."/>
            <person name="Detter J.C."/>
            <person name="Detter J.C."/>
            <person name="Rohde M."/>
            <person name="Goeker M."/>
            <person name="Bristow J."/>
            <person name="Eisen J.A."/>
            <person name="Markowitz V."/>
            <person name="Hugenholtz P."/>
            <person name="Kyrpides N.C."/>
            <person name="Klenk H.-P."/>
        </authorList>
    </citation>
    <scope>NUCLEOTIDE SEQUENCE [LARGE SCALE GENOMIC DNA]</scope>
    <source>
        <strain evidence="3">ATCC 25078 / DSM 43160 / JCM 3152 / KCC A-0152 / KCTC 9177 / NBRC 13315 / NRRL B-3577 / G-20</strain>
    </source>
</reference>